<dbReference type="KEGG" id="bmic:BMR1_02g03350"/>
<evidence type="ECO:0000313" key="1">
    <source>
        <dbReference type="EMBL" id="CCF73823.1"/>
    </source>
</evidence>
<protein>
    <submittedName>
        <fullName evidence="1">Uncharacterized protein</fullName>
    </submittedName>
</protein>
<proteinExistence type="predicted"/>
<dbReference type="Proteomes" id="UP000002899">
    <property type="component" value="Chromosome II"/>
</dbReference>
<dbReference type="AlphaFoldDB" id="I7I8X0"/>
<reference evidence="1 2" key="2">
    <citation type="journal article" date="2013" name="PLoS ONE">
        <title>Whole genome mapping and re-organization of the nuclear and mitochondrial genomes of Babesia microti isolates.</title>
        <authorList>
            <person name="Cornillot E."/>
            <person name="Dassouli A."/>
            <person name="Garg A."/>
            <person name="Pachikara N."/>
            <person name="Randazzo S."/>
            <person name="Depoix D."/>
            <person name="Carcy B."/>
            <person name="Delbecq S."/>
            <person name="Frutos R."/>
            <person name="Silva J.C."/>
            <person name="Sutton R."/>
            <person name="Krause P.J."/>
            <person name="Mamoun C.B."/>
        </authorList>
    </citation>
    <scope>NUCLEOTIDE SEQUENCE [LARGE SCALE GENOMIC DNA]</scope>
    <source>
        <strain evidence="1 2">RI</strain>
    </source>
</reference>
<reference evidence="1 2" key="3">
    <citation type="journal article" date="2016" name="Sci. Rep.">
        <title>Genome-wide diversity and gene expression profiling of Babesia microti isolates identify polymorphic genes that mediate host-pathogen interactions.</title>
        <authorList>
            <person name="Silva J.C."/>
            <person name="Cornillot E."/>
            <person name="McCracken C."/>
            <person name="Usmani-Brown S."/>
            <person name="Dwivedi A."/>
            <person name="Ifeonu O.O."/>
            <person name="Crabtree J."/>
            <person name="Gotia H.T."/>
            <person name="Virji A.Z."/>
            <person name="Reynes C."/>
            <person name="Colinge J."/>
            <person name="Kumar V."/>
            <person name="Lawres L."/>
            <person name="Pazzi J.E."/>
            <person name="Pablo J.V."/>
            <person name="Hung C."/>
            <person name="Brancato J."/>
            <person name="Kumari P."/>
            <person name="Orvis J."/>
            <person name="Tretina K."/>
            <person name="Chibucos M."/>
            <person name="Ott S."/>
            <person name="Sadzewicz L."/>
            <person name="Sengamalay N."/>
            <person name="Shetty A.C."/>
            <person name="Su Q."/>
            <person name="Tallon L."/>
            <person name="Fraser C.M."/>
            <person name="Frutos R."/>
            <person name="Molina D.M."/>
            <person name="Krause P.J."/>
            <person name="Ben Mamoun C."/>
        </authorList>
    </citation>
    <scope>NUCLEOTIDE SEQUENCE [LARGE SCALE GENOMIC DNA]</scope>
    <source>
        <strain evidence="1 2">RI</strain>
    </source>
</reference>
<gene>
    <name evidence="1" type="ORF">BMR1_02g03350</name>
</gene>
<evidence type="ECO:0000313" key="2">
    <source>
        <dbReference type="Proteomes" id="UP000002899"/>
    </source>
</evidence>
<accession>I7I8X0</accession>
<dbReference type="EMBL" id="FO082872">
    <property type="protein sequence ID" value="CCF73823.1"/>
    <property type="molecule type" value="Genomic_DNA"/>
</dbReference>
<organism evidence="1 2">
    <name type="scientific">Babesia microti (strain RI)</name>
    <dbReference type="NCBI Taxonomy" id="1133968"/>
    <lineage>
        <taxon>Eukaryota</taxon>
        <taxon>Sar</taxon>
        <taxon>Alveolata</taxon>
        <taxon>Apicomplexa</taxon>
        <taxon>Aconoidasida</taxon>
        <taxon>Piroplasmida</taxon>
        <taxon>Babesiidae</taxon>
        <taxon>Babesia</taxon>
    </lineage>
</organism>
<dbReference type="OrthoDB" id="354144at2759"/>
<dbReference type="VEuPathDB" id="PiroplasmaDB:BMR1_02g03350"/>
<dbReference type="GeneID" id="24424453"/>
<dbReference type="RefSeq" id="XP_012648432.1">
    <property type="nucleotide sequence ID" value="XM_012792978.1"/>
</dbReference>
<keyword evidence="2" id="KW-1185">Reference proteome</keyword>
<sequence>MRFEFEEESKLTKLYNFLSVEWEKHIHPVLHYLAVPSVLAYGLYQNDASFYPTELFKLLFLS</sequence>
<reference evidence="1 2" key="1">
    <citation type="journal article" date="2012" name="Nucleic Acids Res.">
        <title>Sequencing of the smallest Apicomplexan genome from the human pathogen Babesia microti.</title>
        <authorList>
            <person name="Cornillot E."/>
            <person name="Hadj-Kaddour K."/>
            <person name="Dassouli A."/>
            <person name="Noel B."/>
            <person name="Ranwez V."/>
            <person name="Vacherie B."/>
            <person name="Augagneur Y."/>
            <person name="Bres V."/>
            <person name="Duclos A."/>
            <person name="Randazzo S."/>
            <person name="Carcy B."/>
            <person name="Debierre-Grockiego F."/>
            <person name="Delbecq S."/>
            <person name="Moubri-Menage K."/>
            <person name="Shams-Eldin H."/>
            <person name="Usmani-Brown S."/>
            <person name="Bringaud F."/>
            <person name="Wincker P."/>
            <person name="Vivares C.P."/>
            <person name="Schwarz R.T."/>
            <person name="Schetters T.P."/>
            <person name="Krause P.J."/>
            <person name="Gorenflot A."/>
            <person name="Berry V."/>
            <person name="Barbe V."/>
            <person name="Ben Mamoun C."/>
        </authorList>
    </citation>
    <scope>NUCLEOTIDE SEQUENCE [LARGE SCALE GENOMIC DNA]</scope>
    <source>
        <strain evidence="1 2">RI</strain>
    </source>
</reference>
<name>I7I8X0_BABMR</name>